<organism evidence="4 5">
    <name type="scientific">Clytia hemisphaerica</name>
    <dbReference type="NCBI Taxonomy" id="252671"/>
    <lineage>
        <taxon>Eukaryota</taxon>
        <taxon>Metazoa</taxon>
        <taxon>Cnidaria</taxon>
        <taxon>Hydrozoa</taxon>
        <taxon>Hydroidolina</taxon>
        <taxon>Leptothecata</taxon>
        <taxon>Obeliida</taxon>
        <taxon>Clytiidae</taxon>
        <taxon>Clytia</taxon>
    </lineage>
</organism>
<feature type="compositionally biased region" description="Polar residues" evidence="2">
    <location>
        <begin position="325"/>
        <end position="336"/>
    </location>
</feature>
<feature type="region of interest" description="Disordered" evidence="2">
    <location>
        <begin position="1"/>
        <end position="28"/>
    </location>
</feature>
<dbReference type="Proteomes" id="UP000594262">
    <property type="component" value="Unplaced"/>
</dbReference>
<name>A0A7M5X0G8_9CNID</name>
<protein>
    <recommendedName>
        <fullName evidence="3">HTH HARE-type domain-containing protein</fullName>
    </recommendedName>
</protein>
<reference evidence="4" key="1">
    <citation type="submission" date="2021-01" db="UniProtKB">
        <authorList>
            <consortium name="EnsemblMetazoa"/>
        </authorList>
    </citation>
    <scope>IDENTIFICATION</scope>
</reference>
<feature type="compositionally biased region" description="Acidic residues" evidence="2">
    <location>
        <begin position="1"/>
        <end position="10"/>
    </location>
</feature>
<feature type="compositionally biased region" description="Low complexity" evidence="2">
    <location>
        <begin position="349"/>
        <end position="388"/>
    </location>
</feature>
<keyword evidence="5" id="KW-1185">Reference proteome</keyword>
<dbReference type="InterPro" id="IPR007759">
    <property type="entry name" value="Asxl_HARE-HTH"/>
</dbReference>
<feature type="domain" description="HTH HARE-type" evidence="3">
    <location>
        <begin position="32"/>
        <end position="106"/>
    </location>
</feature>
<evidence type="ECO:0000313" key="5">
    <source>
        <dbReference type="Proteomes" id="UP000594262"/>
    </source>
</evidence>
<feature type="compositionally biased region" description="Pro residues" evidence="2">
    <location>
        <begin position="228"/>
        <end position="238"/>
    </location>
</feature>
<feature type="region of interest" description="Disordered" evidence="2">
    <location>
        <begin position="210"/>
        <end position="392"/>
    </location>
</feature>
<accession>A0A7M5X0G8</accession>
<dbReference type="EnsemblMetazoa" id="CLYHEMT015729.1">
    <property type="protein sequence ID" value="CLYHEMP015729.1"/>
    <property type="gene ID" value="CLYHEMG015729"/>
</dbReference>
<evidence type="ECO:0000256" key="2">
    <source>
        <dbReference type="SAM" id="MobiDB-lite"/>
    </source>
</evidence>
<keyword evidence="1" id="KW-0804">Transcription</keyword>
<feature type="compositionally biased region" description="Polar residues" evidence="2">
    <location>
        <begin position="301"/>
        <end position="310"/>
    </location>
</feature>
<dbReference type="GO" id="GO:0006355">
    <property type="term" value="P:regulation of DNA-templated transcription"/>
    <property type="evidence" value="ECO:0007669"/>
    <property type="project" value="InterPro"/>
</dbReference>
<proteinExistence type="predicted"/>
<feature type="region of interest" description="Disordered" evidence="2">
    <location>
        <begin position="150"/>
        <end position="194"/>
    </location>
</feature>
<evidence type="ECO:0000256" key="1">
    <source>
        <dbReference type="ARBA" id="ARBA00023163"/>
    </source>
</evidence>
<evidence type="ECO:0000313" key="4">
    <source>
        <dbReference type="EnsemblMetazoa" id="CLYHEMP015729.1"/>
    </source>
</evidence>
<evidence type="ECO:0000259" key="3">
    <source>
        <dbReference type="PROSITE" id="PS51913"/>
    </source>
</evidence>
<dbReference type="AlphaFoldDB" id="A0A7M5X0G8"/>
<sequence>MYNEDSDDGSGSDCSDFLSVPVKKKRNKTKELTWAEAAEIILKRFDHPLPPKEVLRLMQEDDLKTGITASSPVAVLNAVLNNQSKGVNPLFYKCPSGASSYGLVRTRKRPGTTMTKAPPYTPPKQNQITREVKELPKREARVTKKLNPPTAQISRSLNPPGKAFPAPSGLRVKKPLIPPGEKTPVTNITNRYTPPLGSLSKAAYLERLKQQPQHRRMMGPTTSALVRPSPPFSRPPPGAALRVMPPKKRVKIDKDENDSDSSTQSKNDDEPIRKRPLVTKIKINNDARKGMPRNIPPRSAIKQQLKQPRSITPEFKNKINHRSISRTANNKVSSLQRKLAPPTINTNKHLSQMKKSSSQSSLHSPVTNRRLANASSSLSRLKTASSSSGETRDHNKFFVGSKVFFCSFVHNFFSLSMF</sequence>
<dbReference type="PROSITE" id="PS51913">
    <property type="entry name" value="HTH_HARE"/>
    <property type="match status" value="1"/>
</dbReference>